<dbReference type="Pfam" id="PF05159">
    <property type="entry name" value="Capsule_synth"/>
    <property type="match status" value="1"/>
</dbReference>
<dbReference type="GO" id="GO:0000271">
    <property type="term" value="P:polysaccharide biosynthetic process"/>
    <property type="evidence" value="ECO:0007669"/>
    <property type="project" value="InterPro"/>
</dbReference>
<proteinExistence type="predicted"/>
<sequence length="438" mass="48874">MSLEKSPSTVLGTGFHNEVRNAGMAAVAPAAAPRGKRSVLLLQGLMGPLFRRLGQGLIAAGHRVHKVNFNGGDRLFWRLPGGIDYRGTLDDWPKALESIIAQNGITDVILFGDCRDHHMIATQVCRTLRIPVHVFEEGYIRPDWVTFERDGVNGHSTLPRDPQWYRETAAKLPPVPEHRQVPSSFRRRATEGLAYNAADVLTRWYYSNWNNHRPWHPLVEAMGWVRKLRRRKEREAEAANLMARLEASDAPYYLFPLQLDSDAQIRLHSPFAGIAEPLKLVVESFAAHAPADARLVVKEHPLDNGVRDWQQVTCDMAVRYGVADRVDYLPAGDIVPVARRSRGMITINSTSGTLGLSMGIPAVVLGNAIYDIDGITYQGGLDTFWNSPNAPDEGTFKAFRRVLIDRCLIPGGFFSEEALAQVVRHSVARFEGHPLQPE</sequence>
<organism evidence="1 2">
    <name type="scientific">Novosphingobium hassiacum</name>
    <dbReference type="NCBI Taxonomy" id="173676"/>
    <lineage>
        <taxon>Bacteria</taxon>
        <taxon>Pseudomonadati</taxon>
        <taxon>Pseudomonadota</taxon>
        <taxon>Alphaproteobacteria</taxon>
        <taxon>Sphingomonadales</taxon>
        <taxon>Sphingomonadaceae</taxon>
        <taxon>Novosphingobium</taxon>
    </lineage>
</organism>
<dbReference type="GO" id="GO:0015774">
    <property type="term" value="P:polysaccharide transport"/>
    <property type="evidence" value="ECO:0007669"/>
    <property type="project" value="InterPro"/>
</dbReference>
<dbReference type="RefSeq" id="WP_425490402.1">
    <property type="nucleotide sequence ID" value="NZ_JACICY010000001.1"/>
</dbReference>
<dbReference type="AlphaFoldDB" id="A0A7W5ZTZ3"/>
<evidence type="ECO:0000313" key="2">
    <source>
        <dbReference type="Proteomes" id="UP000562395"/>
    </source>
</evidence>
<dbReference type="CDD" id="cd16441">
    <property type="entry name" value="beta_Kdo_transferase_KpsS"/>
    <property type="match status" value="1"/>
</dbReference>
<dbReference type="Proteomes" id="UP000562395">
    <property type="component" value="Unassembled WGS sequence"/>
</dbReference>
<accession>A0A7W5ZTZ3</accession>
<dbReference type="InterPro" id="IPR007833">
    <property type="entry name" value="Capsule_polysaccharide_synth"/>
</dbReference>
<reference evidence="1 2" key="1">
    <citation type="submission" date="2020-08" db="EMBL/GenBank/DDBJ databases">
        <title>Genomic Encyclopedia of Type Strains, Phase IV (KMG-IV): sequencing the most valuable type-strain genomes for metagenomic binning, comparative biology and taxonomic classification.</title>
        <authorList>
            <person name="Goeker M."/>
        </authorList>
    </citation>
    <scope>NUCLEOTIDE SEQUENCE [LARGE SCALE GENOMIC DNA]</scope>
    <source>
        <strain evidence="1 2">DSM 14552</strain>
    </source>
</reference>
<keyword evidence="2" id="KW-1185">Reference proteome</keyword>
<dbReference type="EMBL" id="JACICY010000001">
    <property type="protein sequence ID" value="MBB3859407.1"/>
    <property type="molecule type" value="Genomic_DNA"/>
</dbReference>
<evidence type="ECO:0000313" key="1">
    <source>
        <dbReference type="EMBL" id="MBB3859407.1"/>
    </source>
</evidence>
<gene>
    <name evidence="1" type="ORF">GGQ88_000647</name>
</gene>
<name>A0A7W5ZTZ3_9SPHN</name>
<comment type="caution">
    <text evidence="1">The sequence shown here is derived from an EMBL/GenBank/DDBJ whole genome shotgun (WGS) entry which is preliminary data.</text>
</comment>
<protein>
    <submittedName>
        <fullName evidence="1">Capsular polysaccharide export protein</fullName>
    </submittedName>
</protein>